<dbReference type="InterPro" id="IPR027275">
    <property type="entry name" value="PRC-brl_dom"/>
</dbReference>
<sequence length="163" mass="16919">MSRPSNVRSMFLSTALGAVLVAGGALPALAQSSNSTPVATSQVPDNATRPNGSLQMSNKSWRSTKLDGASVYNNKGDVIGTVDDMLLNSQGKVSNVVLSVGGFLGVGNKYVEVPFSKLKFEPSKGSSNNSTTSSGMAASAEDYSIVLPGATKNSLKDMTSFKY</sequence>
<dbReference type="PANTHER" id="PTHR36505:SF1">
    <property type="entry name" value="BLR1072 PROTEIN"/>
    <property type="match status" value="1"/>
</dbReference>
<feature type="signal peptide" evidence="2">
    <location>
        <begin position="1"/>
        <end position="30"/>
    </location>
</feature>
<dbReference type="SUPFAM" id="SSF50346">
    <property type="entry name" value="PRC-barrel domain"/>
    <property type="match status" value="1"/>
</dbReference>
<protein>
    <submittedName>
        <fullName evidence="4">PRC-barrel domain-containing protein</fullName>
    </submittedName>
</protein>
<evidence type="ECO:0000313" key="5">
    <source>
        <dbReference type="Proteomes" id="UP000500767"/>
    </source>
</evidence>
<feature type="region of interest" description="Disordered" evidence="1">
    <location>
        <begin position="32"/>
        <end position="58"/>
    </location>
</feature>
<dbReference type="EMBL" id="CP053709">
    <property type="protein sequence ID" value="QKE93247.1"/>
    <property type="molecule type" value="Genomic_DNA"/>
</dbReference>
<name>A0A6M8HYH6_9PROT</name>
<dbReference type="AlphaFoldDB" id="A0A6M8HYH6"/>
<evidence type="ECO:0000259" key="3">
    <source>
        <dbReference type="Pfam" id="PF05239"/>
    </source>
</evidence>
<dbReference type="KEGG" id="lck:HN018_24045"/>
<reference evidence="4 5" key="1">
    <citation type="journal article" date="2014" name="World J. Microbiol. Biotechnol.">
        <title>Biodiversity and physiological characteristics of Antarctic and Arctic lichens-associated bacteria.</title>
        <authorList>
            <person name="Lee Y.M."/>
            <person name="Kim E.H."/>
            <person name="Lee H.K."/>
            <person name="Hong S.G."/>
        </authorList>
    </citation>
    <scope>NUCLEOTIDE SEQUENCE [LARGE SCALE GENOMIC DNA]</scope>
    <source>
        <strain evidence="4 5">PAMC 26569</strain>
        <plasmid evidence="4">unnamed1</plasmid>
    </source>
</reference>
<keyword evidence="2" id="KW-0732">Signal</keyword>
<keyword evidence="5" id="KW-1185">Reference proteome</keyword>
<evidence type="ECO:0000313" key="4">
    <source>
        <dbReference type="EMBL" id="QKE93247.1"/>
    </source>
</evidence>
<organism evidence="4 5">
    <name type="scientific">Lichenicola cladoniae</name>
    <dbReference type="NCBI Taxonomy" id="1484109"/>
    <lineage>
        <taxon>Bacteria</taxon>
        <taxon>Pseudomonadati</taxon>
        <taxon>Pseudomonadota</taxon>
        <taxon>Alphaproteobacteria</taxon>
        <taxon>Acetobacterales</taxon>
        <taxon>Acetobacteraceae</taxon>
        <taxon>Lichenicola</taxon>
    </lineage>
</organism>
<dbReference type="PANTHER" id="PTHR36505">
    <property type="entry name" value="BLR1072 PROTEIN"/>
    <property type="match status" value="1"/>
</dbReference>
<accession>A0A6M8HYH6</accession>
<feature type="chain" id="PRO_5026895098" evidence="2">
    <location>
        <begin position="31"/>
        <end position="163"/>
    </location>
</feature>
<gene>
    <name evidence="4" type="ORF">HN018_24045</name>
</gene>
<proteinExistence type="predicted"/>
<dbReference type="Proteomes" id="UP000500767">
    <property type="component" value="Plasmid unnamed1"/>
</dbReference>
<dbReference type="RefSeq" id="WP_171836519.1">
    <property type="nucleotide sequence ID" value="NZ_CP053709.1"/>
</dbReference>
<geneLocation type="plasmid" evidence="4 5">
    <name>unnamed1</name>
</geneLocation>
<evidence type="ECO:0000256" key="1">
    <source>
        <dbReference type="SAM" id="MobiDB-lite"/>
    </source>
</evidence>
<evidence type="ECO:0000256" key="2">
    <source>
        <dbReference type="SAM" id="SignalP"/>
    </source>
</evidence>
<dbReference type="Pfam" id="PF05239">
    <property type="entry name" value="PRC"/>
    <property type="match status" value="1"/>
</dbReference>
<dbReference type="InterPro" id="IPR011033">
    <property type="entry name" value="PRC_barrel-like_sf"/>
</dbReference>
<keyword evidence="4" id="KW-0614">Plasmid</keyword>
<feature type="domain" description="PRC-barrel" evidence="3">
    <location>
        <begin position="63"/>
        <end position="116"/>
    </location>
</feature>
<dbReference type="Gene3D" id="2.30.30.240">
    <property type="entry name" value="PRC-barrel domain"/>
    <property type="match status" value="1"/>
</dbReference>